<feature type="region of interest" description="Disordered" evidence="1">
    <location>
        <begin position="68"/>
        <end position="88"/>
    </location>
</feature>
<keyword evidence="2" id="KW-0472">Membrane</keyword>
<keyword evidence="4" id="KW-1185">Reference proteome</keyword>
<evidence type="ECO:0000313" key="3">
    <source>
        <dbReference type="EMBL" id="CAG8676967.1"/>
    </source>
</evidence>
<keyword evidence="2" id="KW-0812">Transmembrane</keyword>
<feature type="transmembrane region" description="Helical" evidence="2">
    <location>
        <begin position="276"/>
        <end position="300"/>
    </location>
</feature>
<gene>
    <name evidence="3" type="ORF">AMORRO_LOCUS11074</name>
</gene>
<feature type="transmembrane region" description="Helical" evidence="2">
    <location>
        <begin position="136"/>
        <end position="157"/>
    </location>
</feature>
<reference evidence="3" key="1">
    <citation type="submission" date="2021-06" db="EMBL/GenBank/DDBJ databases">
        <authorList>
            <person name="Kallberg Y."/>
            <person name="Tangrot J."/>
            <person name="Rosling A."/>
        </authorList>
    </citation>
    <scope>NUCLEOTIDE SEQUENCE</scope>
    <source>
        <strain evidence="3">CL551</strain>
    </source>
</reference>
<feature type="transmembrane region" description="Helical" evidence="2">
    <location>
        <begin position="169"/>
        <end position="188"/>
    </location>
</feature>
<evidence type="ECO:0000256" key="2">
    <source>
        <dbReference type="SAM" id="Phobius"/>
    </source>
</evidence>
<feature type="transmembrane region" description="Helical" evidence="2">
    <location>
        <begin position="231"/>
        <end position="248"/>
    </location>
</feature>
<dbReference type="AlphaFoldDB" id="A0A9N9ELW1"/>
<keyword evidence="2" id="KW-1133">Transmembrane helix</keyword>
<dbReference type="Proteomes" id="UP000789342">
    <property type="component" value="Unassembled WGS sequence"/>
</dbReference>
<feature type="transmembrane region" description="Helical" evidence="2">
    <location>
        <begin position="105"/>
        <end position="124"/>
    </location>
</feature>
<evidence type="ECO:0000313" key="4">
    <source>
        <dbReference type="Proteomes" id="UP000789342"/>
    </source>
</evidence>
<comment type="caution">
    <text evidence="3">The sequence shown here is derived from an EMBL/GenBank/DDBJ whole genome shotgun (WGS) entry which is preliminary data.</text>
</comment>
<feature type="transmembrane region" description="Helical" evidence="2">
    <location>
        <begin position="320"/>
        <end position="344"/>
    </location>
</feature>
<organism evidence="3 4">
    <name type="scientific">Acaulospora morrowiae</name>
    <dbReference type="NCBI Taxonomy" id="94023"/>
    <lineage>
        <taxon>Eukaryota</taxon>
        <taxon>Fungi</taxon>
        <taxon>Fungi incertae sedis</taxon>
        <taxon>Mucoromycota</taxon>
        <taxon>Glomeromycotina</taxon>
        <taxon>Glomeromycetes</taxon>
        <taxon>Diversisporales</taxon>
        <taxon>Acaulosporaceae</taxon>
        <taxon>Acaulospora</taxon>
    </lineage>
</organism>
<name>A0A9N9ELW1_9GLOM</name>
<dbReference type="EMBL" id="CAJVPV010013344">
    <property type="protein sequence ID" value="CAG8676967.1"/>
    <property type="molecule type" value="Genomic_DNA"/>
</dbReference>
<accession>A0A9N9ELW1</accession>
<dbReference type="OrthoDB" id="2230209at2759"/>
<sequence>MAATTKEQPSPIEKSNSNTKNAEYIKCCKKSYFPGQFDNKSSQTQSKYRTSTFSAFGNFCGGDNYESKERNFEKESTNNQQEKRKRMETDGKDVPLMKYDQKINIGYTPFTLFVHLTIIFQHLYTLYPMPFTSTHITSFTQLVYITTTCFHIATLLANLFKKCQVEKVFVLYGTWVIWSGWAMCLWLINSENRSDPLLPKGYYYVNGNESIVLPNVEALIKPMDATPLMHGKWTSALPILSFFLLLAIRRNHWGLLTWEHLVVLETTNSLKYYRTWCIAGAGAGWILFWEAVKFWCHVFAHVNPVENNVIYHTDSTRLPGLFNILLVSFASGIFMICWWSFWTFQYKGVVWKKELREGVVVWSSDGLIQVGGVC</sequence>
<proteinExistence type="predicted"/>
<protein>
    <submittedName>
        <fullName evidence="3">9334_t:CDS:1</fullName>
    </submittedName>
</protein>
<evidence type="ECO:0000256" key="1">
    <source>
        <dbReference type="SAM" id="MobiDB-lite"/>
    </source>
</evidence>